<reference evidence="1" key="1">
    <citation type="journal article" date="2020" name="mSystems">
        <title>Genome- and Community-Level Interaction Insights into Carbon Utilization and Element Cycling Functions of Hydrothermarchaeota in Hydrothermal Sediment.</title>
        <authorList>
            <person name="Zhou Z."/>
            <person name="Liu Y."/>
            <person name="Xu W."/>
            <person name="Pan J."/>
            <person name="Luo Z.H."/>
            <person name="Li M."/>
        </authorList>
    </citation>
    <scope>NUCLEOTIDE SEQUENCE [LARGE SCALE GENOMIC DNA]</scope>
    <source>
        <strain evidence="1">SpSt-735</strain>
    </source>
</reference>
<sequence length="150" mass="16859">MKNFHFTLKQADPINNDVTVTTVVFRVEGANLVKLSGSFREFTEEDFVDFDREIGAVVGITVNDLFHGASSVRVEEIAVQPPARLLKVVKVEKRDGKPFFYLVVTEVLATGEERVLYANHRSLRVTLNKAVGEVSRILGIDESIIWNLLK</sequence>
<name>A0A7C4BAP7_THEPE</name>
<accession>A0A7C4BAP7</accession>
<proteinExistence type="predicted"/>
<comment type="caution">
    <text evidence="1">The sequence shown here is derived from an EMBL/GenBank/DDBJ whole genome shotgun (WGS) entry which is preliminary data.</text>
</comment>
<protein>
    <submittedName>
        <fullName evidence="1">Uncharacterized protein</fullName>
    </submittedName>
</protein>
<evidence type="ECO:0000313" key="1">
    <source>
        <dbReference type="EMBL" id="HGI43314.1"/>
    </source>
</evidence>
<dbReference type="EMBL" id="DTFI01000078">
    <property type="protein sequence ID" value="HGI43314.1"/>
    <property type="molecule type" value="Genomic_DNA"/>
</dbReference>
<organism evidence="1">
    <name type="scientific">Thermofilum pendens</name>
    <dbReference type="NCBI Taxonomy" id="2269"/>
    <lineage>
        <taxon>Archaea</taxon>
        <taxon>Thermoproteota</taxon>
        <taxon>Thermoprotei</taxon>
        <taxon>Thermofilales</taxon>
        <taxon>Thermofilaceae</taxon>
        <taxon>Thermofilum</taxon>
    </lineage>
</organism>
<dbReference type="AlphaFoldDB" id="A0A7C4BAP7"/>
<gene>
    <name evidence="1" type="ORF">ENV17_02875</name>
</gene>